<sequence length="1405" mass="162011">MSLQDNHHHAHSTSLPHSPTTTTSHQQHSNNNNHTPSSPSPPSSARRRKTTKSSAEFQFVLAKYGLSANGELQASYLQQQQQQQQLSTSLPMNNTTNAMMNHHSLPSSLSSIPQIVKSGHLMKQGIKWRSWKKRYFILVDDILIYKSEVDAPVIGLLQLQNGSVSVDEKNKRMFHVKCEKSFSKDKIYSERSYTFQICSEDHEEEREDWVQKVKRAATQHVRSRMRTRTRANGGAAGSSNSLMSDRSTRTLNTSQNDSQNGVKGVESRKIVAIVVTNATSNIGMEVVKSLLLRKIRVIAVCHPTQFIPQTSSNNNDHERKGSFNTVSKEELLKNYGAIVIRLENGFRRFEEASLVEQIKEKQYHISCVVHIPLDHEYIVEDMNQVINFALQLSVDSFFLCSRYYTAPSSQPHDSFKSGFTKHSQENSSNEEHAIELPELFHCHLQCEQMVKTYFGHSCGILRCNGTMQDFLLFYDEKTRTFYFPFGDLKDSDDESKKRVSWVDARDVGLSVCSMIMNIMFQVSSTMSSQPPKPPNAGLLFISQSHASTQQQNEKKHRTTYTLTGPESLTIKDVITKFSKKTNVPVEYKIIDREQSIHRLMLSKGLRKWECDAYHDMYTRIYDAGLAMAVYPDVQDIKKSAPTPFDSFIERELETFQDHNPCVCMIGSIHFIQSKLLHALHEKNYLSKNIIFSKKEIPDYPFKTAQYIVFDYEKEKKSVESKVRIEVMEEVRKRRTEEIIAQSGMLGVPFKASRSASFHDIESDDLAENRIKGILQEKFIDIVSDAVIQCEKLIFFIKAKYLLNKWFDAESFKKVIDNSQRSTKLKHIILLYDSATKRICPEFLTKISIYLSMKCKTAYTMVEFGWLYQTLATLSGSEIQTYSSLSIPVSSTIDVLNDRLEWCDGDDVIEFILHLLQNIKLDSEQIVKNFVCHGTKASFREIARLMHEVLKKPVSCSAIDISKSFPCLFIDNKDLFEHRAIKKEMVYYLTMVKEDPNSIENYSTDCLAFETVMGKPLKTLKEFFEESLLMFADIIELNQCEFDFFQEMSACTSIDEQELVIFKHLMNRIKNPTSLFHRVVKQKSRQFLSTYSQDYYHSLTTEEKLIVISRAKSLIASFFDEMYRVLARQVMKIIIPQAADYGVMIKVDPNQMEPLFSQCIDHVFFDQVFPLVFELYKREYSVKSEIVNQKYVELAKCTPKHLEIADEYCLDGNGKSAEENYSLAIESLRNISQCNSLVEGKMKLLMETSKAIVECVKIYHGREREVSADALMPIFIFVLIKASIPDLYCQFKILEDFVHESIMMGPMGYSLVTLQIAIDYMQTLQWEQLDQMFQIQMDLKRQQVEFQRQRDSEIQLRKTRGFSVMLNAPPPDTQQVVVVVNKFAEEIHIDDSSTNDDYMTMIWMIM</sequence>
<keyword evidence="5" id="KW-1185">Reference proteome</keyword>
<dbReference type="PANTHER" id="PTHR24170">
    <property type="entry name" value="ANKYRIN REPEAT DOMAIN-CONTAINING PROTEIN 27"/>
    <property type="match status" value="1"/>
</dbReference>
<feature type="compositionally biased region" description="Basic residues" evidence="1">
    <location>
        <begin position="220"/>
        <end position="229"/>
    </location>
</feature>
<evidence type="ECO:0000259" key="2">
    <source>
        <dbReference type="PROSITE" id="PS50003"/>
    </source>
</evidence>
<feature type="compositionally biased region" description="Low complexity" evidence="1">
    <location>
        <begin position="12"/>
        <end position="37"/>
    </location>
</feature>
<gene>
    <name evidence="4" type="ORF">C9374_007249</name>
</gene>
<protein>
    <recommendedName>
        <fullName evidence="6">PH domain-containing protein</fullName>
    </recommendedName>
</protein>
<evidence type="ECO:0008006" key="6">
    <source>
        <dbReference type="Google" id="ProtNLM"/>
    </source>
</evidence>
<evidence type="ECO:0000313" key="4">
    <source>
        <dbReference type="EMBL" id="KAG2393718.1"/>
    </source>
</evidence>
<dbReference type="SUPFAM" id="SSF109993">
    <property type="entry name" value="VPS9 domain"/>
    <property type="match status" value="1"/>
</dbReference>
<dbReference type="PROSITE" id="PS50003">
    <property type="entry name" value="PH_DOMAIN"/>
    <property type="match status" value="1"/>
</dbReference>
<dbReference type="PROSITE" id="PS51205">
    <property type="entry name" value="VPS9"/>
    <property type="match status" value="1"/>
</dbReference>
<name>A0AA88H376_NAELO</name>
<dbReference type="InterPro" id="IPR037191">
    <property type="entry name" value="VPS9_dom_sf"/>
</dbReference>
<organism evidence="4 5">
    <name type="scientific">Naegleria lovaniensis</name>
    <name type="common">Amoeba</name>
    <dbReference type="NCBI Taxonomy" id="51637"/>
    <lineage>
        <taxon>Eukaryota</taxon>
        <taxon>Discoba</taxon>
        <taxon>Heterolobosea</taxon>
        <taxon>Tetramitia</taxon>
        <taxon>Eutetramitia</taxon>
        <taxon>Vahlkampfiidae</taxon>
        <taxon>Naegleria</taxon>
    </lineage>
</organism>
<dbReference type="Pfam" id="PF02204">
    <property type="entry name" value="VPS9"/>
    <property type="match status" value="1"/>
</dbReference>
<dbReference type="Proteomes" id="UP000816034">
    <property type="component" value="Unassembled WGS sequence"/>
</dbReference>
<dbReference type="Gene3D" id="2.30.29.30">
    <property type="entry name" value="Pleckstrin-homology domain (PH domain)/Phosphotyrosine-binding domain (PTB)"/>
    <property type="match status" value="1"/>
</dbReference>
<comment type="caution">
    <text evidence="4">The sequence shown here is derived from an EMBL/GenBank/DDBJ whole genome shotgun (WGS) entry which is preliminary data.</text>
</comment>
<feature type="domain" description="PH" evidence="2">
    <location>
        <begin position="114"/>
        <end position="218"/>
    </location>
</feature>
<dbReference type="EMBL" id="PYSW02000002">
    <property type="protein sequence ID" value="KAG2393718.1"/>
    <property type="molecule type" value="Genomic_DNA"/>
</dbReference>
<evidence type="ECO:0000313" key="5">
    <source>
        <dbReference type="Proteomes" id="UP000816034"/>
    </source>
</evidence>
<dbReference type="SMART" id="SM00167">
    <property type="entry name" value="VPS9"/>
    <property type="match status" value="1"/>
</dbReference>
<dbReference type="SUPFAM" id="SSF50729">
    <property type="entry name" value="PH domain-like"/>
    <property type="match status" value="1"/>
</dbReference>
<dbReference type="GeneID" id="68099703"/>
<dbReference type="InterPro" id="IPR001849">
    <property type="entry name" value="PH_domain"/>
</dbReference>
<dbReference type="InterPro" id="IPR051248">
    <property type="entry name" value="UPF0507/Ank_repeat_27"/>
</dbReference>
<reference evidence="4 5" key="1">
    <citation type="journal article" date="2018" name="BMC Genomics">
        <title>The genome of Naegleria lovaniensis, the basis for a comparative approach to unravel pathogenicity factors of the human pathogenic amoeba N. fowleri.</title>
        <authorList>
            <person name="Liechti N."/>
            <person name="Schurch N."/>
            <person name="Bruggmann R."/>
            <person name="Wittwer M."/>
        </authorList>
    </citation>
    <scope>NUCLEOTIDE SEQUENCE [LARGE SCALE GENOMIC DNA]</scope>
    <source>
        <strain evidence="4 5">ATCC 30569</strain>
    </source>
</reference>
<feature type="region of interest" description="Disordered" evidence="1">
    <location>
        <begin position="1"/>
        <end position="52"/>
    </location>
</feature>
<dbReference type="Gene3D" id="1.20.1050.80">
    <property type="entry name" value="VPS9 domain"/>
    <property type="match status" value="1"/>
</dbReference>
<dbReference type="Pfam" id="PF00169">
    <property type="entry name" value="PH"/>
    <property type="match status" value="1"/>
</dbReference>
<dbReference type="InterPro" id="IPR003123">
    <property type="entry name" value="VPS9"/>
</dbReference>
<feature type="domain" description="VPS9" evidence="3">
    <location>
        <begin position="1180"/>
        <end position="1329"/>
    </location>
</feature>
<dbReference type="Gene3D" id="3.40.50.720">
    <property type="entry name" value="NAD(P)-binding Rossmann-like Domain"/>
    <property type="match status" value="2"/>
</dbReference>
<accession>A0AA88H376</accession>
<feature type="region of interest" description="Disordered" evidence="1">
    <location>
        <begin position="220"/>
        <end position="262"/>
    </location>
</feature>
<evidence type="ECO:0000259" key="3">
    <source>
        <dbReference type="PROSITE" id="PS51205"/>
    </source>
</evidence>
<proteinExistence type="predicted"/>
<dbReference type="SUPFAM" id="SSF51735">
    <property type="entry name" value="NAD(P)-binding Rossmann-fold domains"/>
    <property type="match status" value="1"/>
</dbReference>
<dbReference type="InterPro" id="IPR011993">
    <property type="entry name" value="PH-like_dom_sf"/>
</dbReference>
<dbReference type="RefSeq" id="XP_044555612.1">
    <property type="nucleotide sequence ID" value="XM_044697199.1"/>
</dbReference>
<dbReference type="SMART" id="SM00233">
    <property type="entry name" value="PH"/>
    <property type="match status" value="1"/>
</dbReference>
<feature type="compositionally biased region" description="Polar residues" evidence="1">
    <location>
        <begin position="237"/>
        <end position="261"/>
    </location>
</feature>
<dbReference type="InterPro" id="IPR036291">
    <property type="entry name" value="NAD(P)-bd_dom_sf"/>
</dbReference>
<evidence type="ECO:0000256" key="1">
    <source>
        <dbReference type="SAM" id="MobiDB-lite"/>
    </source>
</evidence>